<evidence type="ECO:0000313" key="6">
    <source>
        <dbReference type="EMBL" id="KAA0917701.1"/>
    </source>
</evidence>
<evidence type="ECO:0000313" key="7">
    <source>
        <dbReference type="Proteomes" id="UP000325291"/>
    </source>
</evidence>
<comment type="caution">
    <text evidence="6">The sequence shown here is derived from an EMBL/GenBank/DDBJ whole genome shotgun (WGS) entry which is preliminary data.</text>
</comment>
<organism evidence="6 7">
    <name type="scientific">Aquicoccus porphyridii</name>
    <dbReference type="NCBI Taxonomy" id="1852029"/>
    <lineage>
        <taxon>Bacteria</taxon>
        <taxon>Pseudomonadati</taxon>
        <taxon>Pseudomonadota</taxon>
        <taxon>Alphaproteobacteria</taxon>
        <taxon>Rhodobacterales</taxon>
        <taxon>Paracoccaceae</taxon>
        <taxon>Aquicoccus</taxon>
    </lineage>
</organism>
<feature type="domain" description="HTH lysR-type" evidence="5">
    <location>
        <begin position="1"/>
        <end position="58"/>
    </location>
</feature>
<keyword evidence="7" id="KW-1185">Reference proteome</keyword>
<dbReference type="PRINTS" id="PR00039">
    <property type="entry name" value="HTHLYSR"/>
</dbReference>
<keyword evidence="4" id="KW-0804">Transcription</keyword>
<evidence type="ECO:0000256" key="2">
    <source>
        <dbReference type="ARBA" id="ARBA00023015"/>
    </source>
</evidence>
<sequence length="294" mass="31618">MDTRQLETLLAVQQHGGFAAAAQAVNLTASAISQQIAALEAELGTQLFDRSRRPPVLTAKGAEMVRSAQSILQIVRETKASVGGGAVRGTMAFGSLRTGANSLVPKSLATLRVSYPDLHFRLRVGMSEELMSEVVSGQLDAALVADHVAVPSSLRWTPVMTEPLIVLTPPGTGGMSVDDLIRTVPYIRYRSQVPLARQIDTEIARFGGTPRQILSVNTMPAVVGCVRAGLGFAIVPQVALQDMVTATLDWFPFGSPSIHRRLGVVQRATSRREEILVALVAALTFHGRPRKDYD</sequence>
<dbReference type="InterPro" id="IPR036388">
    <property type="entry name" value="WH-like_DNA-bd_sf"/>
</dbReference>
<proteinExistence type="inferred from homology"/>
<dbReference type="PANTHER" id="PTHR30126">
    <property type="entry name" value="HTH-TYPE TRANSCRIPTIONAL REGULATOR"/>
    <property type="match status" value="1"/>
</dbReference>
<gene>
    <name evidence="6" type="ORF">FLO80_06640</name>
</gene>
<evidence type="ECO:0000256" key="3">
    <source>
        <dbReference type="ARBA" id="ARBA00023125"/>
    </source>
</evidence>
<dbReference type="InterPro" id="IPR005119">
    <property type="entry name" value="LysR_subst-bd"/>
</dbReference>
<dbReference type="Gene3D" id="3.40.190.10">
    <property type="entry name" value="Periplasmic binding protein-like II"/>
    <property type="match status" value="2"/>
</dbReference>
<dbReference type="Gene3D" id="1.10.10.10">
    <property type="entry name" value="Winged helix-like DNA-binding domain superfamily/Winged helix DNA-binding domain"/>
    <property type="match status" value="1"/>
</dbReference>
<evidence type="ECO:0000256" key="1">
    <source>
        <dbReference type="ARBA" id="ARBA00009437"/>
    </source>
</evidence>
<accession>A0A5A9ZKG1</accession>
<dbReference type="PANTHER" id="PTHR30126:SF39">
    <property type="entry name" value="HTH-TYPE TRANSCRIPTIONAL REGULATOR CYSL"/>
    <property type="match status" value="1"/>
</dbReference>
<dbReference type="AlphaFoldDB" id="A0A5A9ZKG1"/>
<dbReference type="Pfam" id="PF00126">
    <property type="entry name" value="HTH_1"/>
    <property type="match status" value="1"/>
</dbReference>
<comment type="similarity">
    <text evidence="1">Belongs to the LysR transcriptional regulatory family.</text>
</comment>
<dbReference type="InterPro" id="IPR036390">
    <property type="entry name" value="WH_DNA-bd_sf"/>
</dbReference>
<dbReference type="GO" id="GO:0000976">
    <property type="term" value="F:transcription cis-regulatory region binding"/>
    <property type="evidence" value="ECO:0007669"/>
    <property type="project" value="TreeGrafter"/>
</dbReference>
<name>A0A5A9ZKG1_9RHOB</name>
<dbReference type="RefSeq" id="WP_111362947.1">
    <property type="nucleotide sequence ID" value="NZ_JASHJG010000013.1"/>
</dbReference>
<dbReference type="SUPFAM" id="SSF53850">
    <property type="entry name" value="Periplasmic binding protein-like II"/>
    <property type="match status" value="1"/>
</dbReference>
<dbReference type="SUPFAM" id="SSF46785">
    <property type="entry name" value="Winged helix' DNA-binding domain"/>
    <property type="match status" value="1"/>
</dbReference>
<dbReference type="Proteomes" id="UP000325291">
    <property type="component" value="Unassembled WGS sequence"/>
</dbReference>
<reference evidence="6 7" key="1">
    <citation type="submission" date="2019-07" db="EMBL/GenBank/DDBJ databases">
        <title>Aquicoccus porphyridii gen. nov., sp. nov., isolated from a small marine red alga, Porphyridium marinum.</title>
        <authorList>
            <person name="Liu L."/>
        </authorList>
    </citation>
    <scope>NUCLEOTIDE SEQUENCE [LARGE SCALE GENOMIC DNA]</scope>
    <source>
        <strain evidence="6 7">L1 8-17</strain>
    </source>
</reference>
<evidence type="ECO:0000256" key="4">
    <source>
        <dbReference type="ARBA" id="ARBA00023163"/>
    </source>
</evidence>
<protein>
    <submittedName>
        <fullName evidence="6">LysR family transcriptional regulator</fullName>
    </submittedName>
</protein>
<keyword evidence="3" id="KW-0238">DNA-binding</keyword>
<dbReference type="PROSITE" id="PS50931">
    <property type="entry name" value="HTH_LYSR"/>
    <property type="match status" value="1"/>
</dbReference>
<dbReference type="InterPro" id="IPR000847">
    <property type="entry name" value="LysR_HTH_N"/>
</dbReference>
<evidence type="ECO:0000259" key="5">
    <source>
        <dbReference type="PROSITE" id="PS50931"/>
    </source>
</evidence>
<dbReference type="GO" id="GO:0003700">
    <property type="term" value="F:DNA-binding transcription factor activity"/>
    <property type="evidence" value="ECO:0007669"/>
    <property type="project" value="InterPro"/>
</dbReference>
<dbReference type="Pfam" id="PF03466">
    <property type="entry name" value="LysR_substrate"/>
    <property type="match status" value="1"/>
</dbReference>
<dbReference type="FunFam" id="1.10.10.10:FF:000001">
    <property type="entry name" value="LysR family transcriptional regulator"/>
    <property type="match status" value="1"/>
</dbReference>
<keyword evidence="2" id="KW-0805">Transcription regulation</keyword>
<dbReference type="EMBL" id="VINQ01000003">
    <property type="protein sequence ID" value="KAA0917701.1"/>
    <property type="molecule type" value="Genomic_DNA"/>
</dbReference>